<evidence type="ECO:0000256" key="5">
    <source>
        <dbReference type="ARBA" id="ARBA00022502"/>
    </source>
</evidence>
<dbReference type="GO" id="GO:0004376">
    <property type="term" value="F:GPI mannosyltransferase activity"/>
    <property type="evidence" value="ECO:0007669"/>
    <property type="project" value="InterPro"/>
</dbReference>
<reference evidence="13 14" key="1">
    <citation type="submission" date="2023-03" db="EMBL/GenBank/DDBJ databases">
        <title>Genome sequence of Lichtheimia ornata CBS 291.66.</title>
        <authorList>
            <person name="Mohabir J.T."/>
            <person name="Shea T.P."/>
            <person name="Kurbessoian T."/>
            <person name="Berby B."/>
            <person name="Fontaine J."/>
            <person name="Livny J."/>
            <person name="Gnirke A."/>
            <person name="Stajich J.E."/>
            <person name="Cuomo C.A."/>
        </authorList>
    </citation>
    <scope>NUCLEOTIDE SEQUENCE [LARGE SCALE GENOMIC DNA]</scope>
    <source>
        <strain evidence="13">CBS 291.66</strain>
    </source>
</reference>
<feature type="transmembrane region" description="Helical" evidence="12">
    <location>
        <begin position="324"/>
        <end position="347"/>
    </location>
</feature>
<sequence length="402" mass="45416">MKTLHRIHSFAAATRVITVGVGILSYLATGSYDSSAEIQLAPSSWAEHCLVSLLRWDALYFNHIGQHGYVYEQEHAFFPGIPLLARMLAKTVLLPLPMQEQGRILLGGVLIANVCFVLAAGMLYRLTSAIQPRLAFVSAIAFCLSPPAMFMSSMYMESPFALLSFTGMWLYTQNKYLLAALIWCFASAIRSNAIVYAGFFIYDLVLQKRSLIGMMRAILYSMITMGGFAMVQYFGYHQFCATGDRPWCNKTLPLLYSFVQKYYWNNGFLAYYEIKQIPNFLLAMPIISLTIKGLWHYAQSVNGFYTLGLGQNTPADTKKLLPFLYLWGFLLAYATTCMHVQVIIRFFTSLPPLYWITAQIWMDGFKKSASNQQQWLAQGVLSYYVLYGLVGIVLFAAFLPPA</sequence>
<dbReference type="RefSeq" id="XP_058337925.1">
    <property type="nucleotide sequence ID" value="XM_058491280.1"/>
</dbReference>
<feature type="transmembrane region" description="Helical" evidence="12">
    <location>
        <begin position="217"/>
        <end position="234"/>
    </location>
</feature>
<feature type="transmembrane region" description="Helical" evidence="12">
    <location>
        <begin position="279"/>
        <end position="298"/>
    </location>
</feature>
<evidence type="ECO:0000256" key="7">
    <source>
        <dbReference type="ARBA" id="ARBA00022679"/>
    </source>
</evidence>
<feature type="transmembrane region" description="Helical" evidence="12">
    <location>
        <begin position="176"/>
        <end position="205"/>
    </location>
</feature>
<evidence type="ECO:0000256" key="9">
    <source>
        <dbReference type="ARBA" id="ARBA00022824"/>
    </source>
</evidence>
<dbReference type="GO" id="GO:0005789">
    <property type="term" value="C:endoplasmic reticulum membrane"/>
    <property type="evidence" value="ECO:0007669"/>
    <property type="project" value="UniProtKB-SubCell"/>
</dbReference>
<dbReference type="Pfam" id="PF04188">
    <property type="entry name" value="Mannosyl_trans2"/>
    <property type="match status" value="1"/>
</dbReference>
<dbReference type="AlphaFoldDB" id="A0AAD7UTX2"/>
<dbReference type="GO" id="GO:0006506">
    <property type="term" value="P:GPI anchor biosynthetic process"/>
    <property type="evidence" value="ECO:0007669"/>
    <property type="project" value="UniProtKB-KW"/>
</dbReference>
<comment type="pathway">
    <text evidence="2 12">Glycolipid biosynthesis; glycosylphosphatidylinositol-anchor biosynthesis.</text>
</comment>
<dbReference type="GO" id="GO:0031501">
    <property type="term" value="C:mannosyltransferase complex"/>
    <property type="evidence" value="ECO:0007669"/>
    <property type="project" value="TreeGrafter"/>
</dbReference>
<protein>
    <recommendedName>
        <fullName evidence="4 12">GPI mannosyltransferase 2</fullName>
        <ecNumber evidence="12">2.4.1.-</ecNumber>
    </recommendedName>
</protein>
<keyword evidence="6 12" id="KW-0328">Glycosyltransferase</keyword>
<dbReference type="Proteomes" id="UP001234581">
    <property type="component" value="Unassembled WGS sequence"/>
</dbReference>
<organism evidence="13 14">
    <name type="scientific">Lichtheimia ornata</name>
    <dbReference type="NCBI Taxonomy" id="688661"/>
    <lineage>
        <taxon>Eukaryota</taxon>
        <taxon>Fungi</taxon>
        <taxon>Fungi incertae sedis</taxon>
        <taxon>Mucoromycota</taxon>
        <taxon>Mucoromycotina</taxon>
        <taxon>Mucoromycetes</taxon>
        <taxon>Mucorales</taxon>
        <taxon>Lichtheimiaceae</taxon>
        <taxon>Lichtheimia</taxon>
    </lineage>
</organism>
<comment type="caution">
    <text evidence="13">The sequence shown here is derived from an EMBL/GenBank/DDBJ whole genome shotgun (WGS) entry which is preliminary data.</text>
</comment>
<name>A0AAD7UTX2_9FUNG</name>
<evidence type="ECO:0000256" key="11">
    <source>
        <dbReference type="ARBA" id="ARBA00023136"/>
    </source>
</evidence>
<evidence type="ECO:0000256" key="12">
    <source>
        <dbReference type="RuleBase" id="RU363112"/>
    </source>
</evidence>
<evidence type="ECO:0000256" key="8">
    <source>
        <dbReference type="ARBA" id="ARBA00022692"/>
    </source>
</evidence>
<evidence type="ECO:0000313" key="13">
    <source>
        <dbReference type="EMBL" id="KAJ8653011.1"/>
    </source>
</evidence>
<keyword evidence="7 12" id="KW-0808">Transferase</keyword>
<comment type="subcellular location">
    <subcellularLocation>
        <location evidence="1 12">Endoplasmic reticulum membrane</location>
        <topology evidence="1 12">Multi-pass membrane protein</topology>
    </subcellularLocation>
</comment>
<evidence type="ECO:0000313" key="14">
    <source>
        <dbReference type="Proteomes" id="UP001234581"/>
    </source>
</evidence>
<evidence type="ECO:0000256" key="10">
    <source>
        <dbReference type="ARBA" id="ARBA00022989"/>
    </source>
</evidence>
<comment type="similarity">
    <text evidence="3 12">Belongs to the PIGV family.</text>
</comment>
<keyword evidence="8 12" id="KW-0812">Transmembrane</keyword>
<feature type="transmembrane region" description="Helical" evidence="12">
    <location>
        <begin position="7"/>
        <end position="28"/>
    </location>
</feature>
<evidence type="ECO:0000256" key="3">
    <source>
        <dbReference type="ARBA" id="ARBA00008698"/>
    </source>
</evidence>
<keyword evidence="9 12" id="KW-0256">Endoplasmic reticulum</keyword>
<accession>A0AAD7UTX2</accession>
<dbReference type="PANTHER" id="PTHR12468:SF2">
    <property type="entry name" value="GPI MANNOSYLTRANSFERASE 2"/>
    <property type="match status" value="1"/>
</dbReference>
<dbReference type="PANTHER" id="PTHR12468">
    <property type="entry name" value="GPI MANNOSYLTRANSFERASE 2"/>
    <property type="match status" value="1"/>
</dbReference>
<evidence type="ECO:0000256" key="6">
    <source>
        <dbReference type="ARBA" id="ARBA00022676"/>
    </source>
</evidence>
<dbReference type="EC" id="2.4.1.-" evidence="12"/>
<feature type="transmembrane region" description="Helical" evidence="12">
    <location>
        <begin position="375"/>
        <end position="399"/>
    </location>
</feature>
<dbReference type="GO" id="GO:0000009">
    <property type="term" value="F:alpha-1,6-mannosyltransferase activity"/>
    <property type="evidence" value="ECO:0007669"/>
    <property type="project" value="InterPro"/>
</dbReference>
<keyword evidence="11 12" id="KW-0472">Membrane</keyword>
<evidence type="ECO:0000256" key="1">
    <source>
        <dbReference type="ARBA" id="ARBA00004477"/>
    </source>
</evidence>
<keyword evidence="14" id="KW-1185">Reference proteome</keyword>
<proteinExistence type="inferred from homology"/>
<feature type="transmembrane region" description="Helical" evidence="12">
    <location>
        <begin position="104"/>
        <end position="124"/>
    </location>
</feature>
<dbReference type="EMBL" id="JARTCD010000087">
    <property type="protein sequence ID" value="KAJ8653011.1"/>
    <property type="molecule type" value="Genomic_DNA"/>
</dbReference>
<evidence type="ECO:0000256" key="4">
    <source>
        <dbReference type="ARBA" id="ARBA00013795"/>
    </source>
</evidence>
<keyword evidence="10 12" id="KW-1133">Transmembrane helix</keyword>
<evidence type="ECO:0000256" key="2">
    <source>
        <dbReference type="ARBA" id="ARBA00004687"/>
    </source>
</evidence>
<dbReference type="InterPro" id="IPR007315">
    <property type="entry name" value="PIG-V/Gpi18"/>
</dbReference>
<comment type="function">
    <text evidence="12">Mannosyltransferase involved in glycosylphosphatidylinositol-anchor biosynthesis.</text>
</comment>
<dbReference type="GeneID" id="83218712"/>
<keyword evidence="5 12" id="KW-0337">GPI-anchor biosynthesis</keyword>
<feature type="transmembrane region" description="Helical" evidence="12">
    <location>
        <begin position="136"/>
        <end position="156"/>
    </location>
</feature>
<gene>
    <name evidence="13" type="ORF">O0I10_011311</name>
</gene>